<reference evidence="5 6" key="1">
    <citation type="journal article" date="2020" name="Microb. Genom.">
        <title>Genetic diversity of clinical and environmental Mucorales isolates obtained from an investigation of mucormycosis cases among solid organ transplant recipients.</title>
        <authorList>
            <person name="Nguyen M.H."/>
            <person name="Kaul D."/>
            <person name="Muto C."/>
            <person name="Cheng S.J."/>
            <person name="Richter R.A."/>
            <person name="Bruno V.M."/>
            <person name="Liu G."/>
            <person name="Beyhan S."/>
            <person name="Sundermann A.J."/>
            <person name="Mounaud S."/>
            <person name="Pasculle A.W."/>
            <person name="Nierman W.C."/>
            <person name="Driscoll E."/>
            <person name="Cumbie R."/>
            <person name="Clancy C.J."/>
            <person name="Dupont C.L."/>
        </authorList>
    </citation>
    <scope>NUCLEOTIDE SEQUENCE [LARGE SCALE GENOMIC DNA]</scope>
    <source>
        <strain evidence="5 6">GL24</strain>
    </source>
</reference>
<dbReference type="Gene3D" id="1.20.5.340">
    <property type="match status" value="1"/>
</dbReference>
<gene>
    <name evidence="5" type="ORF">G6F50_011398</name>
</gene>
<accession>A0A9P6YT72</accession>
<organism evidence="5 6">
    <name type="scientific">Rhizopus delemar</name>
    <dbReference type="NCBI Taxonomy" id="936053"/>
    <lineage>
        <taxon>Eukaryota</taxon>
        <taxon>Fungi</taxon>
        <taxon>Fungi incertae sedis</taxon>
        <taxon>Mucoromycota</taxon>
        <taxon>Mucoromycotina</taxon>
        <taxon>Mucoromycetes</taxon>
        <taxon>Mucorales</taxon>
        <taxon>Mucorineae</taxon>
        <taxon>Rhizopodaceae</taxon>
        <taxon>Rhizopus</taxon>
    </lineage>
</organism>
<dbReference type="InterPro" id="IPR013890">
    <property type="entry name" value="Tscrpt_rep_Tup1_N"/>
</dbReference>
<comment type="caution">
    <text evidence="5">The sequence shown here is derived from an EMBL/GenBank/DDBJ whole genome shotgun (WGS) entry which is preliminary data.</text>
</comment>
<keyword evidence="3" id="KW-0175">Coiled coil</keyword>
<keyword evidence="6" id="KW-1185">Reference proteome</keyword>
<evidence type="ECO:0000313" key="5">
    <source>
        <dbReference type="EMBL" id="KAG1564052.1"/>
    </source>
</evidence>
<evidence type="ECO:0000256" key="3">
    <source>
        <dbReference type="SAM" id="Coils"/>
    </source>
</evidence>
<evidence type="ECO:0000259" key="4">
    <source>
        <dbReference type="Pfam" id="PF08581"/>
    </source>
</evidence>
<dbReference type="AlphaFoldDB" id="A0A9P6YT72"/>
<name>A0A9P6YT72_9FUNG</name>
<evidence type="ECO:0000256" key="1">
    <source>
        <dbReference type="ARBA" id="ARBA00023015"/>
    </source>
</evidence>
<sequence length="98" mass="11768">MSVYNHRPMGPPTPSRLMELLDAVKNEYDQLAQEVMVCKSQRDEYEHKMNSQIQEMNAFQQNLMDLERAQQLIKKQYEEEIARLRQQLEQQQNTQKNL</sequence>
<evidence type="ECO:0000313" key="6">
    <source>
        <dbReference type="Proteomes" id="UP000740926"/>
    </source>
</evidence>
<proteinExistence type="predicted"/>
<keyword evidence="2" id="KW-0804">Transcription</keyword>
<feature type="coiled-coil region" evidence="3">
    <location>
        <begin position="21"/>
        <end position="97"/>
    </location>
</feature>
<dbReference type="EMBL" id="JAANIU010002886">
    <property type="protein sequence ID" value="KAG1564052.1"/>
    <property type="molecule type" value="Genomic_DNA"/>
</dbReference>
<dbReference type="Proteomes" id="UP000740926">
    <property type="component" value="Unassembled WGS sequence"/>
</dbReference>
<protein>
    <recommendedName>
        <fullName evidence="4">Transcriptional repressor Tup1 N-terminal domain-containing protein</fullName>
    </recommendedName>
</protein>
<dbReference type="Pfam" id="PF08581">
    <property type="entry name" value="Tup_N"/>
    <property type="match status" value="1"/>
</dbReference>
<feature type="domain" description="Transcriptional repressor Tup1 N-terminal" evidence="4">
    <location>
        <begin position="16"/>
        <end position="91"/>
    </location>
</feature>
<keyword evidence="1" id="KW-0805">Transcription regulation</keyword>
<evidence type="ECO:0000256" key="2">
    <source>
        <dbReference type="ARBA" id="ARBA00023163"/>
    </source>
</evidence>